<feature type="region of interest" description="Disordered" evidence="2">
    <location>
        <begin position="126"/>
        <end position="208"/>
    </location>
</feature>
<dbReference type="PANTHER" id="PTHR40633:SF5">
    <property type="entry name" value="ANCHORED PROTEIN, PUTATIVE (AFU_ORTHOLOGUE AFUA_8G04370)-RELATED"/>
    <property type="match status" value="1"/>
</dbReference>
<evidence type="ECO:0000256" key="2">
    <source>
        <dbReference type="SAM" id="MobiDB-lite"/>
    </source>
</evidence>
<keyword evidence="1 3" id="KW-0732">Signal</keyword>
<dbReference type="eggNOG" id="ENOG502S73X">
    <property type="taxonomic scope" value="Eukaryota"/>
</dbReference>
<feature type="signal peptide" evidence="3">
    <location>
        <begin position="1"/>
        <end position="18"/>
    </location>
</feature>
<evidence type="ECO:0000313" key="6">
    <source>
        <dbReference type="Proteomes" id="UP000006701"/>
    </source>
</evidence>
<keyword evidence="6" id="KW-1185">Reference proteome</keyword>
<dbReference type="EMBL" id="DS026990">
    <property type="protein sequence ID" value="EAW15116.1"/>
    <property type="molecule type" value="Genomic_DNA"/>
</dbReference>
<feature type="domain" description="Yeast cell wall synthesis Kre9/Knh1-like N-terminal" evidence="4">
    <location>
        <begin position="28"/>
        <end position="115"/>
    </location>
</feature>
<evidence type="ECO:0000256" key="3">
    <source>
        <dbReference type="SAM" id="SignalP"/>
    </source>
</evidence>
<reference evidence="5 6" key="1">
    <citation type="journal article" date="2008" name="PLoS Genet.">
        <title>Genomic islands in the pathogenic filamentous fungus Aspergillus fumigatus.</title>
        <authorList>
            <person name="Fedorova N.D."/>
            <person name="Khaldi N."/>
            <person name="Joardar V.S."/>
            <person name="Maiti R."/>
            <person name="Amedeo P."/>
            <person name="Anderson M.J."/>
            <person name="Crabtree J."/>
            <person name="Silva J.C."/>
            <person name="Badger J.H."/>
            <person name="Albarraq A."/>
            <person name="Angiuoli S."/>
            <person name="Bussey H."/>
            <person name="Bowyer P."/>
            <person name="Cotty P.J."/>
            <person name="Dyer P.S."/>
            <person name="Egan A."/>
            <person name="Galens K."/>
            <person name="Fraser-Liggett C.M."/>
            <person name="Haas B.J."/>
            <person name="Inman J.M."/>
            <person name="Kent R."/>
            <person name="Lemieux S."/>
            <person name="Malavazi I."/>
            <person name="Orvis J."/>
            <person name="Roemer T."/>
            <person name="Ronning C.M."/>
            <person name="Sundaram J.P."/>
            <person name="Sutton G."/>
            <person name="Turner G."/>
            <person name="Venter J.C."/>
            <person name="White O.R."/>
            <person name="Whitty B.R."/>
            <person name="Youngman P."/>
            <person name="Wolfe K.H."/>
            <person name="Goldman G.H."/>
            <person name="Wortman J.R."/>
            <person name="Jiang B."/>
            <person name="Denning D.W."/>
            <person name="Nierman W.C."/>
        </authorList>
    </citation>
    <scope>NUCLEOTIDE SEQUENCE [LARGE SCALE GENOMIC DNA]</scope>
    <source>
        <strain evidence="6">ATCC 1007 / CBS 513.65 / DSM 816 / NCTC 3887 / NRRL 1</strain>
    </source>
</reference>
<feature type="chain" id="PRO_5002632906" evidence="3">
    <location>
        <begin position="19"/>
        <end position="228"/>
    </location>
</feature>
<dbReference type="STRING" id="344612.A1C3X6"/>
<dbReference type="AlphaFoldDB" id="A1C3X6"/>
<dbReference type="Proteomes" id="UP000006701">
    <property type="component" value="Unassembled WGS sequence"/>
</dbReference>
<name>A1C3X6_ASPCL</name>
<protein>
    <submittedName>
        <fullName evidence="5">GPI anchored protein, putative</fullName>
    </submittedName>
</protein>
<gene>
    <name evidence="5" type="ORF">ACLA_057720</name>
</gene>
<evidence type="ECO:0000256" key="1">
    <source>
        <dbReference type="ARBA" id="ARBA00022729"/>
    </source>
</evidence>
<dbReference type="KEGG" id="act:ACLA_057720"/>
<dbReference type="GeneID" id="4709016"/>
<evidence type="ECO:0000259" key="4">
    <source>
        <dbReference type="Pfam" id="PF10342"/>
    </source>
</evidence>
<dbReference type="PANTHER" id="PTHR40633">
    <property type="entry name" value="MATRIX PROTEIN, PUTATIVE (AFU_ORTHOLOGUE AFUA_8G05410)-RELATED"/>
    <property type="match status" value="1"/>
</dbReference>
<dbReference type="Pfam" id="PF10342">
    <property type="entry name" value="Kre9_KNH"/>
    <property type="match status" value="1"/>
</dbReference>
<accession>A1C3X6</accession>
<dbReference type="InterPro" id="IPR018466">
    <property type="entry name" value="Kre9/Knh1-like_N"/>
</dbReference>
<sequence>MRSILFLSLSALATLAAAASKANPFNIPNNGYQFSAGESTALTWTPTTKGTVTLMLQWGSVFTSGSGSTIVSSIPNSGSYTWSVPSDIAARPDYTVEIISDDDPTQSNYLNRFTIAGATGIATSSTATATATATKTKTASTTATDSTTTGTATESTTTGTATTMTTQTSSSSSTSTSSSSSSTSDSTKTTASSTSTSPPTSVPNSNGGVINRISGGMMALILGVIAVV</sequence>
<dbReference type="InterPro" id="IPR052982">
    <property type="entry name" value="SRP1/TIP1-like"/>
</dbReference>
<dbReference type="VEuPathDB" id="FungiDB:ACLA_057720"/>
<evidence type="ECO:0000313" key="5">
    <source>
        <dbReference type="EMBL" id="EAW15116.1"/>
    </source>
</evidence>
<dbReference type="OMA" id="TWDVPSK"/>
<dbReference type="RefSeq" id="XP_001276542.1">
    <property type="nucleotide sequence ID" value="XM_001276541.1"/>
</dbReference>
<organism evidence="5 6">
    <name type="scientific">Aspergillus clavatus (strain ATCC 1007 / CBS 513.65 / DSM 816 / NCTC 3887 / NRRL 1 / QM 1276 / 107)</name>
    <dbReference type="NCBI Taxonomy" id="344612"/>
    <lineage>
        <taxon>Eukaryota</taxon>
        <taxon>Fungi</taxon>
        <taxon>Dikarya</taxon>
        <taxon>Ascomycota</taxon>
        <taxon>Pezizomycotina</taxon>
        <taxon>Eurotiomycetes</taxon>
        <taxon>Eurotiomycetidae</taxon>
        <taxon>Eurotiales</taxon>
        <taxon>Aspergillaceae</taxon>
        <taxon>Aspergillus</taxon>
        <taxon>Aspergillus subgen. Fumigati</taxon>
    </lineage>
</organism>
<feature type="compositionally biased region" description="Low complexity" evidence="2">
    <location>
        <begin position="126"/>
        <end position="199"/>
    </location>
</feature>
<dbReference type="OrthoDB" id="2260257at2759"/>
<dbReference type="HOGENOM" id="CLU_065618_1_2_1"/>
<proteinExistence type="predicted"/>